<dbReference type="Gene3D" id="1.10.238.10">
    <property type="entry name" value="EF-hand"/>
    <property type="match status" value="1"/>
</dbReference>
<dbReference type="Gene3D" id="1.10.510.10">
    <property type="entry name" value="Transferase(Phosphotransferase) domain 1"/>
    <property type="match status" value="1"/>
</dbReference>
<dbReference type="Pfam" id="PF00069">
    <property type="entry name" value="Pkinase"/>
    <property type="match status" value="1"/>
</dbReference>
<accession>A0A196S717</accession>
<name>A0A196S717_BLAHN</name>
<dbReference type="SUPFAM" id="SSF50729">
    <property type="entry name" value="PH domain-like"/>
    <property type="match status" value="1"/>
</dbReference>
<feature type="compositionally biased region" description="Basic and acidic residues" evidence="7">
    <location>
        <begin position="799"/>
        <end position="863"/>
    </location>
</feature>
<protein>
    <submittedName>
        <fullName evidence="9">Protein kinase</fullName>
    </submittedName>
</protein>
<dbReference type="SMART" id="SM00233">
    <property type="entry name" value="PH"/>
    <property type="match status" value="1"/>
</dbReference>
<evidence type="ECO:0000313" key="9">
    <source>
        <dbReference type="EMBL" id="OAO12156.1"/>
    </source>
</evidence>
<feature type="compositionally biased region" description="Basic and acidic residues" evidence="7">
    <location>
        <begin position="753"/>
        <end position="790"/>
    </location>
</feature>
<dbReference type="GO" id="GO:0005524">
    <property type="term" value="F:ATP binding"/>
    <property type="evidence" value="ECO:0007669"/>
    <property type="project" value="UniProtKB-UniRule"/>
</dbReference>
<dbReference type="GO" id="GO:0005634">
    <property type="term" value="C:nucleus"/>
    <property type="evidence" value="ECO:0007669"/>
    <property type="project" value="TreeGrafter"/>
</dbReference>
<evidence type="ECO:0000259" key="8">
    <source>
        <dbReference type="PROSITE" id="PS50011"/>
    </source>
</evidence>
<dbReference type="OrthoDB" id="40902at2759"/>
<dbReference type="STRING" id="478820.A0A196S717"/>
<dbReference type="PROSITE" id="PS50011">
    <property type="entry name" value="PROTEIN_KINASE_DOM"/>
    <property type="match status" value="1"/>
</dbReference>
<evidence type="ECO:0000256" key="5">
    <source>
        <dbReference type="ARBA" id="ARBA00022840"/>
    </source>
</evidence>
<evidence type="ECO:0000256" key="4">
    <source>
        <dbReference type="ARBA" id="ARBA00022777"/>
    </source>
</evidence>
<dbReference type="PANTHER" id="PTHR24345">
    <property type="entry name" value="SERINE/THREONINE-PROTEIN KINASE PLK"/>
    <property type="match status" value="1"/>
</dbReference>
<evidence type="ECO:0000256" key="1">
    <source>
        <dbReference type="ARBA" id="ARBA00022527"/>
    </source>
</evidence>
<dbReference type="EMBL" id="LXWW01000561">
    <property type="protein sequence ID" value="OAO12156.1"/>
    <property type="molecule type" value="Genomic_DNA"/>
</dbReference>
<dbReference type="InterPro" id="IPR000719">
    <property type="entry name" value="Prot_kinase_dom"/>
</dbReference>
<keyword evidence="5 6" id="KW-0067">ATP-binding</keyword>
<proteinExistence type="predicted"/>
<evidence type="ECO:0000256" key="7">
    <source>
        <dbReference type="SAM" id="MobiDB-lite"/>
    </source>
</evidence>
<evidence type="ECO:0000313" key="10">
    <source>
        <dbReference type="Proteomes" id="UP000078348"/>
    </source>
</evidence>
<evidence type="ECO:0000256" key="2">
    <source>
        <dbReference type="ARBA" id="ARBA00022679"/>
    </source>
</evidence>
<evidence type="ECO:0000256" key="6">
    <source>
        <dbReference type="PROSITE-ProRule" id="PRU10141"/>
    </source>
</evidence>
<keyword evidence="10" id="KW-1185">Reference proteome</keyword>
<dbReference type="SUPFAM" id="SSF47473">
    <property type="entry name" value="EF-hand"/>
    <property type="match status" value="1"/>
</dbReference>
<sequence>MGAECSSMPQESSKTFNESDLKTLKMEFNALAHNRSDEGYILKEDFLHFFNLPGLLAERLFVLFDSNHDEKIYWPEFQKGIERCICGDEKELDEFIYNFFRLNNHRHIECEEFQSIMQHLPPSVFFVVMKNADTRDAEAQKWVSRYGYQMNDLPVAAIQEGISILIQAYFRNNDDDESTSISYHDFSVFLREQPNFRDYFRTIMVFANPAGNTPTPASSVYLSTTQPTYTPASDSYNTMPFDIVDPEVYRSRHERSIAKLGHPEKWQGYARAYWCIVCNYCHKEVRFCCMCQGELKPVEKAANDGVCRLQCTECHRVVTMRFCSACGHQFEPKVVDARMEIPGVNTEVKEYSGELFQVARFNSLARCFARIHNNFLYVFNTPSAETPSDVCFLEKATVRKNNGDPKSSRHFGFVIQFPAAYDKEFFCATEEEQSQWMKAITDVSGVRRIEDYYDIREKIGEGRFAEVYRCVNKKTGKDYAVKVINKTKLTEVSVGACDETQKESELIHTEIAILSLVQHKNIVMLMETFETATAMYIVMELLRGGELYTNICGRAILTEEEAFRIIYPLTECLAYLHSMGIIHRDIKVGVSEWCERQPENILCNKNLFDVKIGDFGFSKLVFPKEKLDYPCGTLNYIAPEVISKQGYTTKADMWSLGIIFYLLLRGRLPFDGQSKREVIEQVTKKTPDYNNKAFLRLSENCRNAIQGLLQKDPDMRLSAEDLLHHPWFDDMKAKLKEEESQELAAEVNGVVLEEMKSEEVKEEEKSEESVKEEEKSEESVKEEEKKSEESVKEEEESEESVKEEEKSEEVKEEEKSTEEAKEEKSTEEAKEEKNNTEEEEKGTTKENKEQKQEEKDKRTEENRVQNTANSQSPAQTES</sequence>
<dbReference type="AlphaFoldDB" id="A0A196S717"/>
<dbReference type="InterPro" id="IPR017441">
    <property type="entry name" value="Protein_kinase_ATP_BS"/>
</dbReference>
<keyword evidence="1" id="KW-0723">Serine/threonine-protein kinase</keyword>
<comment type="caution">
    <text evidence="9">The sequence shown here is derived from an EMBL/GenBank/DDBJ whole genome shotgun (WGS) entry which is preliminary data.</text>
</comment>
<dbReference type="Pfam" id="PF00169">
    <property type="entry name" value="PH"/>
    <property type="match status" value="1"/>
</dbReference>
<dbReference type="CDD" id="cd05117">
    <property type="entry name" value="STKc_CAMK"/>
    <property type="match status" value="1"/>
</dbReference>
<keyword evidence="3 6" id="KW-0547">Nucleotide-binding</keyword>
<keyword evidence="2" id="KW-0808">Transferase</keyword>
<dbReference type="PROSITE" id="PS00107">
    <property type="entry name" value="PROTEIN_KINASE_ATP"/>
    <property type="match status" value="1"/>
</dbReference>
<feature type="region of interest" description="Disordered" evidence="7">
    <location>
        <begin position="749"/>
        <end position="878"/>
    </location>
</feature>
<dbReference type="FunFam" id="3.30.200.20:FF:000042">
    <property type="entry name" value="Aurora kinase A"/>
    <property type="match status" value="1"/>
</dbReference>
<dbReference type="PANTHER" id="PTHR24345:SF91">
    <property type="entry name" value="SERINE_THREONINE-PROTEIN KINASE PLK4"/>
    <property type="match status" value="1"/>
</dbReference>
<dbReference type="InterPro" id="IPR011009">
    <property type="entry name" value="Kinase-like_dom_sf"/>
</dbReference>
<feature type="compositionally biased region" description="Polar residues" evidence="7">
    <location>
        <begin position="864"/>
        <end position="878"/>
    </location>
</feature>
<dbReference type="FunFam" id="1.10.510.10:FF:000571">
    <property type="entry name" value="Maternal embryonic leucine zipper kinase"/>
    <property type="match status" value="1"/>
</dbReference>
<dbReference type="Gene3D" id="3.30.200.20">
    <property type="entry name" value="Phosphorylase Kinase, domain 1"/>
    <property type="match status" value="1"/>
</dbReference>
<reference evidence="9 10" key="1">
    <citation type="submission" date="2016-05" db="EMBL/GenBank/DDBJ databases">
        <title>Nuclear genome of Blastocystis sp. subtype 1 NandII.</title>
        <authorList>
            <person name="Gentekaki E."/>
            <person name="Curtis B."/>
            <person name="Stairs C."/>
            <person name="Eme L."/>
            <person name="Herman E."/>
            <person name="Klimes V."/>
            <person name="Arias M.C."/>
            <person name="Elias M."/>
            <person name="Hilliou F."/>
            <person name="Klute M."/>
            <person name="Malik S.-B."/>
            <person name="Pightling A."/>
            <person name="Rachubinski R."/>
            <person name="Salas D."/>
            <person name="Schlacht A."/>
            <person name="Suga H."/>
            <person name="Archibald J."/>
            <person name="Ball S.G."/>
            <person name="Clark G."/>
            <person name="Dacks J."/>
            <person name="Van Der Giezen M."/>
            <person name="Tsaousis A."/>
            <person name="Roger A."/>
        </authorList>
    </citation>
    <scope>NUCLEOTIDE SEQUENCE [LARGE SCALE GENOMIC DNA]</scope>
    <source>
        <strain evidence="10">ATCC 50177 / NandII</strain>
    </source>
</reference>
<dbReference type="InterPro" id="IPR011993">
    <property type="entry name" value="PH-like_dom_sf"/>
</dbReference>
<feature type="domain" description="Protein kinase" evidence="8">
    <location>
        <begin position="453"/>
        <end position="728"/>
    </location>
</feature>
<dbReference type="Gene3D" id="2.30.29.30">
    <property type="entry name" value="Pleckstrin-homology domain (PH domain)/Phosphotyrosine-binding domain (PTB)"/>
    <property type="match status" value="1"/>
</dbReference>
<gene>
    <name evidence="9" type="ORF">AV274_6206</name>
</gene>
<dbReference type="GO" id="GO:0004674">
    <property type="term" value="F:protein serine/threonine kinase activity"/>
    <property type="evidence" value="ECO:0007669"/>
    <property type="project" value="UniProtKB-KW"/>
</dbReference>
<feature type="binding site" evidence="6">
    <location>
        <position position="482"/>
    </location>
    <ligand>
        <name>ATP</name>
        <dbReference type="ChEBI" id="CHEBI:30616"/>
    </ligand>
</feature>
<keyword evidence="4 9" id="KW-0418">Kinase</keyword>
<dbReference type="SUPFAM" id="SSF56112">
    <property type="entry name" value="Protein kinase-like (PK-like)"/>
    <property type="match status" value="1"/>
</dbReference>
<dbReference type="InterPro" id="IPR001849">
    <property type="entry name" value="PH_domain"/>
</dbReference>
<dbReference type="InterPro" id="IPR011992">
    <property type="entry name" value="EF-hand-dom_pair"/>
</dbReference>
<dbReference type="Proteomes" id="UP000078348">
    <property type="component" value="Unassembled WGS sequence"/>
</dbReference>
<organism evidence="9 10">
    <name type="scientific">Blastocystis sp. subtype 1 (strain ATCC 50177 / NandII)</name>
    <dbReference type="NCBI Taxonomy" id="478820"/>
    <lineage>
        <taxon>Eukaryota</taxon>
        <taxon>Sar</taxon>
        <taxon>Stramenopiles</taxon>
        <taxon>Bigyra</taxon>
        <taxon>Opalozoa</taxon>
        <taxon>Opalinata</taxon>
        <taxon>Blastocystidae</taxon>
        <taxon>Blastocystis</taxon>
    </lineage>
</organism>
<evidence type="ECO:0000256" key="3">
    <source>
        <dbReference type="ARBA" id="ARBA00022741"/>
    </source>
</evidence>